<gene>
    <name evidence="2" type="ORF">C7453_10147</name>
    <name evidence="1" type="ORF">HLH32_00250</name>
</gene>
<sequence length="74" mass="7941">MSQAHMDSIAAAGFKVQNLATLLAWAGNAAGQVCFEATGERLSALGFAIQWAGEELSRLSEEITTGIEMVERQR</sequence>
<dbReference type="EMBL" id="QQAW01000001">
    <property type="protein sequence ID" value="RDI40260.1"/>
    <property type="molecule type" value="Genomic_DNA"/>
</dbReference>
<dbReference type="Proteomes" id="UP000254958">
    <property type="component" value="Unassembled WGS sequence"/>
</dbReference>
<protein>
    <submittedName>
        <fullName evidence="2">Uncharacterized protein</fullName>
    </submittedName>
</protein>
<comment type="caution">
    <text evidence="2">The sequence shown here is derived from an EMBL/GenBank/DDBJ whole genome shotgun (WGS) entry which is preliminary data.</text>
</comment>
<evidence type="ECO:0000313" key="4">
    <source>
        <dbReference type="Proteomes" id="UP000562982"/>
    </source>
</evidence>
<evidence type="ECO:0000313" key="2">
    <source>
        <dbReference type="EMBL" id="RDI40260.1"/>
    </source>
</evidence>
<keyword evidence="3" id="KW-1185">Reference proteome</keyword>
<reference evidence="2 3" key="1">
    <citation type="submission" date="2018-07" db="EMBL/GenBank/DDBJ databases">
        <title>Genomic Encyclopedia of Type Strains, Phase IV (KMG-IV): sequencing the most valuable type-strain genomes for metagenomic binning, comparative biology and taxonomic classification.</title>
        <authorList>
            <person name="Goeker M."/>
        </authorList>
    </citation>
    <scope>NUCLEOTIDE SEQUENCE [LARGE SCALE GENOMIC DNA]</scope>
    <source>
        <strain evidence="2 3">DSM 5603</strain>
    </source>
</reference>
<evidence type="ECO:0000313" key="3">
    <source>
        <dbReference type="Proteomes" id="UP000254958"/>
    </source>
</evidence>
<dbReference type="EMBL" id="JABEQI010000001">
    <property type="protein sequence ID" value="MBB2184837.1"/>
    <property type="molecule type" value="Genomic_DNA"/>
</dbReference>
<dbReference type="RefSeq" id="WP_114724972.1">
    <property type="nucleotide sequence ID" value="NZ_BJMI01000015.1"/>
</dbReference>
<name>A0A370GAL4_GLULI</name>
<proteinExistence type="predicted"/>
<accession>A0A370GAL4</accession>
<reference evidence="1 4" key="2">
    <citation type="submission" date="2020-04" db="EMBL/GenBank/DDBJ databases">
        <title>Description of novel Gluconacetobacter.</title>
        <authorList>
            <person name="Sombolestani A."/>
        </authorList>
    </citation>
    <scope>NUCLEOTIDE SEQUENCE [LARGE SCALE GENOMIC DNA]</scope>
    <source>
        <strain evidence="1 4">LMG 1382</strain>
    </source>
</reference>
<evidence type="ECO:0000313" key="1">
    <source>
        <dbReference type="EMBL" id="MBB2184837.1"/>
    </source>
</evidence>
<dbReference type="AlphaFoldDB" id="A0A370GAL4"/>
<organism evidence="2 3">
    <name type="scientific">Gluconacetobacter liquefaciens</name>
    <name type="common">Acetobacter liquefaciens</name>
    <dbReference type="NCBI Taxonomy" id="89584"/>
    <lineage>
        <taxon>Bacteria</taxon>
        <taxon>Pseudomonadati</taxon>
        <taxon>Pseudomonadota</taxon>
        <taxon>Alphaproteobacteria</taxon>
        <taxon>Acetobacterales</taxon>
        <taxon>Acetobacteraceae</taxon>
        <taxon>Gluconacetobacter</taxon>
    </lineage>
</organism>
<dbReference type="Proteomes" id="UP000562982">
    <property type="component" value="Unassembled WGS sequence"/>
</dbReference>
<dbReference type="OrthoDB" id="7289071at2"/>